<evidence type="ECO:0000313" key="3">
    <source>
        <dbReference type="EMBL" id="OAD46170.1"/>
    </source>
</evidence>
<dbReference type="InterPro" id="IPR036890">
    <property type="entry name" value="HATPase_C_sf"/>
</dbReference>
<dbReference type="InterPro" id="IPR010559">
    <property type="entry name" value="Sig_transdc_His_kin_internal"/>
</dbReference>
<keyword evidence="1" id="KW-0812">Transmembrane</keyword>
<dbReference type="SUPFAM" id="SSF55874">
    <property type="entry name" value="ATPase domain of HSP90 chaperone/DNA topoisomerase II/histidine kinase"/>
    <property type="match status" value="1"/>
</dbReference>
<dbReference type="Proteomes" id="UP000076923">
    <property type="component" value="Unassembled WGS sequence"/>
</dbReference>
<dbReference type="PANTHER" id="PTHR34220:SF7">
    <property type="entry name" value="SENSOR HISTIDINE KINASE YPDA"/>
    <property type="match status" value="1"/>
</dbReference>
<accession>A0A176TE70</accession>
<evidence type="ECO:0000259" key="2">
    <source>
        <dbReference type="Pfam" id="PF06580"/>
    </source>
</evidence>
<dbReference type="STRING" id="1333662.LPB303_04455"/>
<name>A0A176TE70_9FLAO</name>
<feature type="transmembrane region" description="Helical" evidence="1">
    <location>
        <begin position="423"/>
        <end position="445"/>
    </location>
</feature>
<feature type="domain" description="Signal transduction histidine kinase internal region" evidence="2">
    <location>
        <begin position="469"/>
        <end position="542"/>
    </location>
</feature>
<dbReference type="InterPro" id="IPR050640">
    <property type="entry name" value="Bact_2-comp_sensor_kinase"/>
</dbReference>
<organism evidence="3 4">
    <name type="scientific">Polaribacter atrinae</name>
    <dbReference type="NCBI Taxonomy" id="1333662"/>
    <lineage>
        <taxon>Bacteria</taxon>
        <taxon>Pseudomonadati</taxon>
        <taxon>Bacteroidota</taxon>
        <taxon>Flavobacteriia</taxon>
        <taxon>Flavobacteriales</taxon>
        <taxon>Flavobacteriaceae</taxon>
    </lineage>
</organism>
<reference evidence="3 4" key="1">
    <citation type="submission" date="2016-02" db="EMBL/GenBank/DDBJ databases">
        <title>Draft genome sequence of Polaribacter atrinae KACC17473.</title>
        <authorList>
            <person name="Shin S.-K."/>
            <person name="Yi H."/>
        </authorList>
    </citation>
    <scope>NUCLEOTIDE SEQUENCE [LARGE SCALE GENOMIC DNA]</scope>
    <source>
        <strain evidence="3 4">KACC 17473</strain>
    </source>
</reference>
<dbReference type="InterPro" id="IPR013783">
    <property type="entry name" value="Ig-like_fold"/>
</dbReference>
<dbReference type="GO" id="GO:0016020">
    <property type="term" value="C:membrane"/>
    <property type="evidence" value="ECO:0007669"/>
    <property type="project" value="InterPro"/>
</dbReference>
<dbReference type="Gene3D" id="2.130.10.10">
    <property type="entry name" value="YVTN repeat-like/Quinoprotein amine dehydrogenase"/>
    <property type="match status" value="1"/>
</dbReference>
<dbReference type="AlphaFoldDB" id="A0A176TE70"/>
<dbReference type="RefSeq" id="WP_068448495.1">
    <property type="nucleotide sequence ID" value="NZ_CP150660.1"/>
</dbReference>
<dbReference type="EMBL" id="LVWE01000005">
    <property type="protein sequence ID" value="OAD46170.1"/>
    <property type="molecule type" value="Genomic_DNA"/>
</dbReference>
<gene>
    <name evidence="3" type="ORF">LPB303_04455</name>
</gene>
<dbReference type="Pfam" id="PF06580">
    <property type="entry name" value="His_kinase"/>
    <property type="match status" value="1"/>
</dbReference>
<dbReference type="Gene3D" id="2.60.40.10">
    <property type="entry name" value="Immunoglobulins"/>
    <property type="match status" value="1"/>
</dbReference>
<evidence type="ECO:0000313" key="4">
    <source>
        <dbReference type="Proteomes" id="UP000076923"/>
    </source>
</evidence>
<keyword evidence="1" id="KW-1133">Transmembrane helix</keyword>
<evidence type="ECO:0000256" key="1">
    <source>
        <dbReference type="SAM" id="Phobius"/>
    </source>
</evidence>
<protein>
    <recommendedName>
        <fullName evidence="2">Signal transduction histidine kinase internal region domain-containing protein</fullName>
    </recommendedName>
</protein>
<dbReference type="OrthoDB" id="9809670at2"/>
<keyword evidence="4" id="KW-1185">Reference proteome</keyword>
<dbReference type="GO" id="GO:0000155">
    <property type="term" value="F:phosphorelay sensor kinase activity"/>
    <property type="evidence" value="ECO:0007669"/>
    <property type="project" value="InterPro"/>
</dbReference>
<dbReference type="Gene3D" id="3.30.565.10">
    <property type="entry name" value="Histidine kinase-like ATPase, C-terminal domain"/>
    <property type="match status" value="1"/>
</dbReference>
<dbReference type="PANTHER" id="PTHR34220">
    <property type="entry name" value="SENSOR HISTIDINE KINASE YPDA"/>
    <property type="match status" value="1"/>
</dbReference>
<dbReference type="InterPro" id="IPR015943">
    <property type="entry name" value="WD40/YVTN_repeat-like_dom_sf"/>
</dbReference>
<comment type="caution">
    <text evidence="3">The sequence shown here is derived from an EMBL/GenBank/DDBJ whole genome shotgun (WGS) entry which is preliminary data.</text>
</comment>
<keyword evidence="1" id="KW-0472">Membrane</keyword>
<sequence length="673" mass="77640">MKIFFKFLSSTLYPKRGTERNFMVLIIFIALFYINPTHSQNLNLQNFSISDGLPTTTINDIDQDEIGYLWIATDKGYSKFDGVNFTNYKQEEVNCLLIEKNKIYIGLKNGLLVLQNNKSTFFESKEILKIKLIHHKIILATVQGVCELKEDYIQPLEIHPQIDFSIINDIISYKNTVYIASIKGLWSIEKLYKPLKVEKLIEENTTSLLINNNQLIVATATKGLKIIDDHTIVKSVPNLENISSIKKRNDEIWIASPKNGIDVLEANTYIFKRKINKYNTAISSQINTVFKDNQNSIWIGSSNKGLYKYSSEIVVIKPEVFIENIAVNYKLIDSLNVTKLVLKSHENNISFSYKTINLKNPKNTEYRYQLNNDFTPWSHQNQVDFANLKAGNYQFTVQSKEGSLLSKKVTFSFFIETPMYQKAWFIILCIALLCLLLALFIELHIRKLNKKNQQKIDTLKVANHLLTLEQKALQLQMNPHFIFNVLNGIKALGNSGNSKELNKTISQFSILLRSVLNNSRLEEISLHDEIETLKNYLELEQKMNSKSFKYTIQTSLNNIDSEEILIPPMLLQPFIENCIKHAFQPNTSDAKIKLLIEVKNRFLHFTVEDNGIGFHQSKKVKIKSNHQSVALEVTKERIQHLSKYNSFSIEEIKEQNEIKGTKIGFKIPLKTDY</sequence>
<proteinExistence type="predicted"/>